<dbReference type="Gene3D" id="3.60.21.10">
    <property type="match status" value="1"/>
</dbReference>
<dbReference type="Proteomes" id="UP000829196">
    <property type="component" value="Unassembled WGS sequence"/>
</dbReference>
<dbReference type="NCBIfam" id="TIGR04168">
    <property type="entry name" value="TIGR04168 family protein"/>
    <property type="match status" value="1"/>
</dbReference>
<protein>
    <recommendedName>
        <fullName evidence="1">Calcineurin-like phosphoesterase domain-containing protein</fullName>
    </recommendedName>
</protein>
<dbReference type="InterPro" id="IPR029052">
    <property type="entry name" value="Metallo-depent_PP-like"/>
</dbReference>
<feature type="domain" description="Calcineurin-like phosphoesterase" evidence="1">
    <location>
        <begin position="6"/>
        <end position="214"/>
    </location>
</feature>
<accession>A0A8T3BDV5</accession>
<dbReference type="SMR" id="A0A8T3BDV5"/>
<dbReference type="Pfam" id="PF00149">
    <property type="entry name" value="Metallophos"/>
    <property type="match status" value="1"/>
</dbReference>
<organism evidence="2 3">
    <name type="scientific">Dendrobium nobile</name>
    <name type="common">Orchid</name>
    <dbReference type="NCBI Taxonomy" id="94219"/>
    <lineage>
        <taxon>Eukaryota</taxon>
        <taxon>Viridiplantae</taxon>
        <taxon>Streptophyta</taxon>
        <taxon>Embryophyta</taxon>
        <taxon>Tracheophyta</taxon>
        <taxon>Spermatophyta</taxon>
        <taxon>Magnoliopsida</taxon>
        <taxon>Liliopsida</taxon>
        <taxon>Asparagales</taxon>
        <taxon>Orchidaceae</taxon>
        <taxon>Epidendroideae</taxon>
        <taxon>Malaxideae</taxon>
        <taxon>Dendrobiinae</taxon>
        <taxon>Dendrobium</taxon>
    </lineage>
</organism>
<keyword evidence="3" id="KW-1185">Reference proteome</keyword>
<name>A0A8T3BDV5_DENNO</name>
<evidence type="ECO:0000259" key="1">
    <source>
        <dbReference type="Pfam" id="PF00149"/>
    </source>
</evidence>
<dbReference type="GO" id="GO:0016787">
    <property type="term" value="F:hydrolase activity"/>
    <property type="evidence" value="ECO:0007669"/>
    <property type="project" value="InterPro"/>
</dbReference>
<dbReference type="PANTHER" id="PTHR35769:SF2">
    <property type="entry name" value="CALCINEURIN-LIKE METALLO-PHOSPHOESTERASE SUPERFAMILY PROTEIN"/>
    <property type="match status" value="1"/>
</dbReference>
<dbReference type="EMBL" id="JAGYWB010000009">
    <property type="protein sequence ID" value="KAI0511252.1"/>
    <property type="molecule type" value="Genomic_DNA"/>
</dbReference>
<comment type="caution">
    <text evidence="2">The sequence shown here is derived from an EMBL/GenBank/DDBJ whole genome shotgun (WGS) entry which is preliminary data.</text>
</comment>
<dbReference type="SUPFAM" id="SSF56300">
    <property type="entry name" value="Metallo-dependent phosphatases"/>
    <property type="match status" value="1"/>
</dbReference>
<dbReference type="CDD" id="cd07397">
    <property type="entry name" value="MPP_NostocDevT-like"/>
    <property type="match status" value="1"/>
</dbReference>
<evidence type="ECO:0000313" key="2">
    <source>
        <dbReference type="EMBL" id="KAI0511252.1"/>
    </source>
</evidence>
<dbReference type="InterPro" id="IPR027629">
    <property type="entry name" value="DevT-like"/>
</dbReference>
<sequence length="310" mass="34044">MATSVRIVIVGDVHDDWDLKEDSNALHLLQPDLVLFTGDFGNENVELVRSISNLDFPKAAILGNHDCWGTYDFQQKKETLVQLQLEALGKQHVGYSRLDMPVLKLSVVGGRPFSSGGDKIFRPKLLSQRYGVRNLEESKKKIINAALGAPDGHSLVFLAHNGPSGLGSKTDDICGKDWVFGGGDHGDSDLAQALLELRSKQLPIPLVVFGHMHKGLAYGGLRKMIVVGADGTIYLNGAIVPRVKNLHGRAGSSKTNNELHPEVRNEDGTVRAFNVVDIEEGRVKKISETWILVTSKRTALEQENILFQRP</sequence>
<proteinExistence type="predicted"/>
<dbReference type="PANTHER" id="PTHR35769">
    <property type="entry name" value="CALCINEURIN-LIKE METALLO-PHOSPHOESTERASE SUPERFAMILY PROTEIN"/>
    <property type="match status" value="1"/>
</dbReference>
<dbReference type="AlphaFoldDB" id="A0A8T3BDV5"/>
<dbReference type="OrthoDB" id="3664at2759"/>
<gene>
    <name evidence="2" type="ORF">KFK09_011877</name>
</gene>
<reference evidence="2" key="1">
    <citation type="journal article" date="2022" name="Front. Genet.">
        <title>Chromosome-Scale Assembly of the Dendrobium nobile Genome Provides Insights Into the Molecular Mechanism of the Biosynthesis of the Medicinal Active Ingredient of Dendrobium.</title>
        <authorList>
            <person name="Xu Q."/>
            <person name="Niu S.-C."/>
            <person name="Li K.-L."/>
            <person name="Zheng P.-J."/>
            <person name="Zhang X.-J."/>
            <person name="Jia Y."/>
            <person name="Liu Y."/>
            <person name="Niu Y.-X."/>
            <person name="Yu L.-H."/>
            <person name="Chen D.-F."/>
            <person name="Zhang G.-Q."/>
        </authorList>
    </citation>
    <scope>NUCLEOTIDE SEQUENCE</scope>
    <source>
        <tissue evidence="2">Leaf</tissue>
    </source>
</reference>
<dbReference type="InterPro" id="IPR004843">
    <property type="entry name" value="Calcineurin-like_PHP"/>
</dbReference>
<evidence type="ECO:0000313" key="3">
    <source>
        <dbReference type="Proteomes" id="UP000829196"/>
    </source>
</evidence>